<dbReference type="Proteomes" id="UP001526426">
    <property type="component" value="Unassembled WGS sequence"/>
</dbReference>
<evidence type="ECO:0000313" key="2">
    <source>
        <dbReference type="EMBL" id="MCW6037607.1"/>
    </source>
</evidence>
<dbReference type="InterPro" id="IPR029058">
    <property type="entry name" value="AB_hydrolase_fold"/>
</dbReference>
<evidence type="ECO:0000256" key="1">
    <source>
        <dbReference type="ARBA" id="ARBA00022801"/>
    </source>
</evidence>
<dbReference type="Gene3D" id="3.40.50.1820">
    <property type="entry name" value="alpha/beta hydrolase"/>
    <property type="match status" value="1"/>
</dbReference>
<dbReference type="EMBL" id="JAIHOM010000079">
    <property type="protein sequence ID" value="MCW6037607.1"/>
    <property type="molecule type" value="Genomic_DNA"/>
</dbReference>
<name>A0ABT3L826_9CYAN</name>
<dbReference type="PANTHER" id="PTHR16138">
    <property type="entry name" value="MYCOPHENOLIC ACID ACYL-GLUCURONIDE ESTERASE, MITOCHONDRIAL"/>
    <property type="match status" value="1"/>
</dbReference>
<dbReference type="RefSeq" id="WP_265265468.1">
    <property type="nucleotide sequence ID" value="NZ_JAIHOM010000079.1"/>
</dbReference>
<protein>
    <submittedName>
        <fullName evidence="2">Alpha/beta fold hydrolase</fullName>
    </submittedName>
</protein>
<evidence type="ECO:0000313" key="3">
    <source>
        <dbReference type="Proteomes" id="UP001526426"/>
    </source>
</evidence>
<sequence length="230" mass="26306">MSEYLYLHGFASGPQSRKAQYLCDRFRENHRTLSILDLNQGDFSHLTLTRQIHQTQAAFPNATTPVVLIGSSFGGLTVTWVAEKYPQVERIICLAPAFGFLAHWLPTLTPSELTQWQETGYRPVYHHQEQREIPLHYGFIEDLQQYSEQQLERPVPTLILHGIHDEVIPITASRDYCQARPWAELIELDSDHSLGNVLPQIGQEIQQWLAKKVLANCREAPRSPDREAPG</sequence>
<dbReference type="PANTHER" id="PTHR16138:SF7">
    <property type="entry name" value="PALMITOYL-PROTEIN THIOESTERASE ABHD10, MITOCHONDRIAL"/>
    <property type="match status" value="1"/>
</dbReference>
<gene>
    <name evidence="2" type="ORF">K4A83_15175</name>
</gene>
<keyword evidence="3" id="KW-1185">Reference proteome</keyword>
<dbReference type="GO" id="GO:0016787">
    <property type="term" value="F:hydrolase activity"/>
    <property type="evidence" value="ECO:0007669"/>
    <property type="project" value="UniProtKB-KW"/>
</dbReference>
<dbReference type="InterPro" id="IPR008886">
    <property type="entry name" value="UPF0227/Esterase_YqiA"/>
</dbReference>
<proteinExistence type="predicted"/>
<dbReference type="InterPro" id="IPR052382">
    <property type="entry name" value="ABHD10_acyl-thioesterase"/>
</dbReference>
<comment type="caution">
    <text evidence="2">The sequence shown here is derived from an EMBL/GenBank/DDBJ whole genome shotgun (WGS) entry which is preliminary data.</text>
</comment>
<accession>A0ABT3L826</accession>
<dbReference type="Pfam" id="PF05728">
    <property type="entry name" value="UPF0227"/>
    <property type="match status" value="1"/>
</dbReference>
<organism evidence="2 3">
    <name type="scientific">Spirulina subsalsa FACHB-351</name>
    <dbReference type="NCBI Taxonomy" id="234711"/>
    <lineage>
        <taxon>Bacteria</taxon>
        <taxon>Bacillati</taxon>
        <taxon>Cyanobacteriota</taxon>
        <taxon>Cyanophyceae</taxon>
        <taxon>Spirulinales</taxon>
        <taxon>Spirulinaceae</taxon>
        <taxon>Spirulina</taxon>
    </lineage>
</organism>
<reference evidence="2 3" key="1">
    <citation type="submission" date="2021-08" db="EMBL/GenBank/DDBJ databases">
        <title>Draft genome sequence of Spirulina subsalsa with high tolerance to salinity and hype-accumulation of phycocyanin.</title>
        <authorList>
            <person name="Pei H."/>
            <person name="Jiang L."/>
        </authorList>
    </citation>
    <scope>NUCLEOTIDE SEQUENCE [LARGE SCALE GENOMIC DNA]</scope>
    <source>
        <strain evidence="2 3">FACHB-351</strain>
    </source>
</reference>
<keyword evidence="1 2" id="KW-0378">Hydrolase</keyword>
<dbReference type="SUPFAM" id="SSF53474">
    <property type="entry name" value="alpha/beta-Hydrolases"/>
    <property type="match status" value="1"/>
</dbReference>